<dbReference type="PANTHER" id="PTHR14514">
    <property type="entry name" value="PKA ANCHORING PROTEIN"/>
    <property type="match status" value="1"/>
</dbReference>
<keyword evidence="4" id="KW-0472">Membrane</keyword>
<evidence type="ECO:0000313" key="7">
    <source>
        <dbReference type="Proteomes" id="UP000694388"/>
    </source>
</evidence>
<protein>
    <submittedName>
        <fullName evidence="6">Uncharacterized protein</fullName>
    </submittedName>
</protein>
<dbReference type="GeneTree" id="ENSGT00940000174115"/>
<proteinExistence type="predicted"/>
<keyword evidence="2" id="KW-0597">Phosphoprotein</keyword>
<dbReference type="PANTHER" id="PTHR14514:SF7">
    <property type="entry name" value="KASH DOMAIN-CONTAINING PROTEIN"/>
    <property type="match status" value="1"/>
</dbReference>
<evidence type="ECO:0000256" key="4">
    <source>
        <dbReference type="ARBA" id="ARBA00023136"/>
    </source>
</evidence>
<dbReference type="Ensembl" id="ENSEBUT00000001097.1">
    <property type="protein sequence ID" value="ENSEBUP00000000791.1"/>
    <property type="gene ID" value="ENSEBUG00000000844.1"/>
</dbReference>
<evidence type="ECO:0000256" key="1">
    <source>
        <dbReference type="ARBA" id="ARBA00004308"/>
    </source>
</evidence>
<dbReference type="Proteomes" id="UP000694388">
    <property type="component" value="Unplaced"/>
</dbReference>
<evidence type="ECO:0000256" key="2">
    <source>
        <dbReference type="ARBA" id="ARBA00022553"/>
    </source>
</evidence>
<dbReference type="SUPFAM" id="SSF46966">
    <property type="entry name" value="Spectrin repeat"/>
    <property type="match status" value="2"/>
</dbReference>
<organism evidence="6 7">
    <name type="scientific">Eptatretus burgeri</name>
    <name type="common">Inshore hagfish</name>
    <dbReference type="NCBI Taxonomy" id="7764"/>
    <lineage>
        <taxon>Eukaryota</taxon>
        <taxon>Metazoa</taxon>
        <taxon>Chordata</taxon>
        <taxon>Craniata</taxon>
        <taxon>Vertebrata</taxon>
        <taxon>Cyclostomata</taxon>
        <taxon>Myxini</taxon>
        <taxon>Myxiniformes</taxon>
        <taxon>Myxinidae</taxon>
        <taxon>Eptatretinae</taxon>
        <taxon>Eptatretus</taxon>
    </lineage>
</organism>
<evidence type="ECO:0000313" key="6">
    <source>
        <dbReference type="Ensembl" id="ENSEBUP00000000791.1"/>
    </source>
</evidence>
<feature type="coiled-coil region" evidence="5">
    <location>
        <begin position="556"/>
        <end position="590"/>
    </location>
</feature>
<evidence type="ECO:0000256" key="5">
    <source>
        <dbReference type="SAM" id="Coils"/>
    </source>
</evidence>
<reference evidence="6" key="2">
    <citation type="submission" date="2025-09" db="UniProtKB">
        <authorList>
            <consortium name="Ensembl"/>
        </authorList>
    </citation>
    <scope>IDENTIFICATION</scope>
</reference>
<feature type="coiled-coil region" evidence="5">
    <location>
        <begin position="704"/>
        <end position="735"/>
    </location>
</feature>
<sequence>MSKAMMAVWQRWSRLHSSAREQEGSLQSAVEKWKQLTDKVQQVSEGLKDLQMRIPERPAEAASQMELKALRAQAQTIGREMEQEQAGIAVLLQQVMLLQGRGPILGEATEEHPVAQNLQVMQANYETLRRSLENQRLLLEEELLVREEVERELGNVKSWLQESASLLHGLDNSTYSDQLSRIREIGGGMTQRHHITSELAKKQQAKYQRLGIAVPEETVQALADVSYALQAFGHQVHEKEKEAEQALSFEEEFENRISEISEELESIEYRLKEKAVGLQQAVTCHQSLWDELNNWLERLTELDAAVQELFGQASPHSERHNKQADMLSQRYQQARCLAEHRDGLLAKACGQMEKYEELKRNVEKWVKEAEGLVMREITWNSASQIDEHLAAYKLLHQDSARVSEELDNMWRCVLAVEEVCGVERMAADQAQIKKCAEVLQLNIQSRLHTLEQASEAMEVFSAAVKALQAAVQQAQAVFTTPEVAQLSLKEQLMQCRQLLAETEHVKNRVEEVQQLQGNIKLPAATSASQPICSKAQILRDQASCLQHTVIRQISLLQEAEARSAQYDVELQKLQELLEEAQREGAAEKIQSHKKTMIALEMKKQEVLSEVRRSVSQLPGLHMSQVITSFREDPAVQKWSGEERSALLYAQPELAKFTVQTYEVSQPDSAVLESQQTLYQEASKEDTNDLHITPSPDIKEWVATAKTHRDNNHQQQKELEQELAEQKNLLKCVASRGERLLSQNSENGVDQSDMRSEISGKMLHRRDSLTDDISKEPEEGFRQMKRKWEILKHELVNKQMILQEALKENSSLMTYVRPTQDVDETDITEPSRDIILSFTGLENIFDISISNLQNLTPEQSLDLEQKMHKHIKQKTFWMDIMEAKTMGSAAVSPKQIDAQLIMQEILLKDIAKMSHEVNEKKNRFCEAYPKDTGNGQLIVDTLDRLWQRLQTVDKAVRHQMNRLRNRVSEVTEYQTQLSILHNSLANHKQLVLDTLSDEPNKKAWEQLQDLENLASKLRWFEMQISMIRVRQQKLYEEPANVQDMHNLQALLEELQGLVSEHRPTLSKHHVAESRYEQALSDMTELLCAGEDKMASTCSVDKPQGLAVWLKQHKEFFHGLGHLMLMVDKLADRSSSSCQQRLDPRRAQLMGQASSLLAQSQKQGREQQQVLQAWEDIEEEYKTLSQILTGMEALVPSDRVQEETEQEIMDHINIYQNLKSSLELSQPRLQHLLESGRKLQDMTKHHLPDSHLVDLGERWLACSALVTTELQCLQNMLHHWVSFQQESAELEHWLNEAQTHVTFWAGRDCECLFEPTGPPDIPQ</sequence>
<accession>A0A8C4N3N9</accession>
<dbReference type="Gene3D" id="1.20.58.60">
    <property type="match status" value="3"/>
</dbReference>
<evidence type="ECO:0000256" key="3">
    <source>
        <dbReference type="ARBA" id="ARBA00022737"/>
    </source>
</evidence>
<reference evidence="6" key="1">
    <citation type="submission" date="2025-08" db="UniProtKB">
        <authorList>
            <consortium name="Ensembl"/>
        </authorList>
    </citation>
    <scope>IDENTIFICATION</scope>
</reference>
<keyword evidence="7" id="KW-1185">Reference proteome</keyword>
<keyword evidence="5" id="KW-0175">Coiled coil</keyword>
<keyword evidence="3" id="KW-0677">Repeat</keyword>
<feature type="coiled-coil region" evidence="5">
    <location>
        <begin position="115"/>
        <end position="152"/>
    </location>
</feature>
<name>A0A8C4N3N9_EPTBU</name>
<comment type="subcellular location">
    <subcellularLocation>
        <location evidence="1">Endomembrane system</location>
    </subcellularLocation>
</comment>